<keyword evidence="2" id="KW-0732">Signal</keyword>
<proteinExistence type="predicted"/>
<evidence type="ECO:0000256" key="2">
    <source>
        <dbReference type="SAM" id="SignalP"/>
    </source>
</evidence>
<accession>A0AAW1NPV3</accession>
<feature type="compositionally biased region" description="Low complexity" evidence="1">
    <location>
        <begin position="251"/>
        <end position="261"/>
    </location>
</feature>
<feature type="chain" id="PRO_5044002197" evidence="2">
    <location>
        <begin position="22"/>
        <end position="270"/>
    </location>
</feature>
<dbReference type="Proteomes" id="UP001465755">
    <property type="component" value="Unassembled WGS sequence"/>
</dbReference>
<reference evidence="3 4" key="1">
    <citation type="journal article" date="2024" name="Nat. Commun.">
        <title>Phylogenomics reveals the evolutionary origins of lichenization in chlorophyte algae.</title>
        <authorList>
            <person name="Puginier C."/>
            <person name="Libourel C."/>
            <person name="Otte J."/>
            <person name="Skaloud P."/>
            <person name="Haon M."/>
            <person name="Grisel S."/>
            <person name="Petersen M."/>
            <person name="Berrin J.G."/>
            <person name="Delaux P.M."/>
            <person name="Dal Grande F."/>
            <person name="Keller J."/>
        </authorList>
    </citation>
    <scope>NUCLEOTIDE SEQUENCE [LARGE SCALE GENOMIC DNA]</scope>
    <source>
        <strain evidence="3 4">SAG 2036</strain>
    </source>
</reference>
<evidence type="ECO:0000256" key="1">
    <source>
        <dbReference type="SAM" id="MobiDB-lite"/>
    </source>
</evidence>
<keyword evidence="4" id="KW-1185">Reference proteome</keyword>
<evidence type="ECO:0000313" key="3">
    <source>
        <dbReference type="EMBL" id="KAK9787608.1"/>
    </source>
</evidence>
<evidence type="ECO:0000313" key="4">
    <source>
        <dbReference type="Proteomes" id="UP001465755"/>
    </source>
</evidence>
<feature type="signal peptide" evidence="2">
    <location>
        <begin position="1"/>
        <end position="21"/>
    </location>
</feature>
<name>A0AAW1NPV3_9CHLO</name>
<gene>
    <name evidence="3" type="ORF">WJX73_006735</name>
</gene>
<organism evidence="3 4">
    <name type="scientific">Symbiochloris irregularis</name>
    <dbReference type="NCBI Taxonomy" id="706552"/>
    <lineage>
        <taxon>Eukaryota</taxon>
        <taxon>Viridiplantae</taxon>
        <taxon>Chlorophyta</taxon>
        <taxon>core chlorophytes</taxon>
        <taxon>Trebouxiophyceae</taxon>
        <taxon>Trebouxiales</taxon>
        <taxon>Trebouxiaceae</taxon>
        <taxon>Symbiochloris</taxon>
    </lineage>
</organism>
<dbReference type="AlphaFoldDB" id="A0AAW1NPV3"/>
<feature type="region of interest" description="Disordered" evidence="1">
    <location>
        <begin position="238"/>
        <end position="261"/>
    </location>
</feature>
<sequence length="270" mass="26395">MRTGDLLVSLVLLSTAASVHCDRVIQPFSGGPVQVTSTLFQPNLQSSIGTVARGLQKIFSANSSAVQSQNGVLVALDSGSFAVSPSIINSTSTVVTAAVAAGTGTAYLEAVPAFVAAKAFTPAGAVPGSLLSNVGPLRSETVTLSPVEQYILLASDRVLPLTVGGGSTGAPFIAQASSGLPASASATQAASGATQGITSSINLIGGSSAITPLPATATTGSIAQGPNGQVNLQPAVLAPGQAQSPNGGGTFATAPAPSQTTTQVAAAEWL</sequence>
<dbReference type="EMBL" id="JALJOQ010000245">
    <property type="protein sequence ID" value="KAK9787608.1"/>
    <property type="molecule type" value="Genomic_DNA"/>
</dbReference>
<protein>
    <submittedName>
        <fullName evidence="3">Uncharacterized protein</fullName>
    </submittedName>
</protein>
<comment type="caution">
    <text evidence="3">The sequence shown here is derived from an EMBL/GenBank/DDBJ whole genome shotgun (WGS) entry which is preliminary data.</text>
</comment>